<keyword evidence="5" id="KW-0808">Transferase</keyword>
<evidence type="ECO:0000313" key="18">
    <source>
        <dbReference type="Proteomes" id="UP000278143"/>
    </source>
</evidence>
<dbReference type="Pfam" id="PF11145">
    <property type="entry name" value="DUF2921"/>
    <property type="match status" value="1"/>
</dbReference>
<evidence type="ECO:0000256" key="7">
    <source>
        <dbReference type="ARBA" id="ARBA00022723"/>
    </source>
</evidence>
<evidence type="ECO:0000256" key="10">
    <source>
        <dbReference type="ARBA" id="ARBA00022786"/>
    </source>
</evidence>
<evidence type="ECO:0000256" key="11">
    <source>
        <dbReference type="ARBA" id="ARBA00022833"/>
    </source>
</evidence>
<evidence type="ECO:0000256" key="12">
    <source>
        <dbReference type="ARBA" id="ARBA00022989"/>
    </source>
</evidence>
<evidence type="ECO:0000256" key="15">
    <source>
        <dbReference type="SAM" id="SignalP"/>
    </source>
</evidence>
<feature type="domain" description="SWEET-like" evidence="16">
    <location>
        <begin position="308"/>
        <end position="541"/>
    </location>
</feature>
<comment type="catalytic activity">
    <reaction evidence="1">
        <text>S-ubiquitinyl-[E2 ubiquitin-conjugating enzyme]-L-cysteine + [acceptor protein]-L-lysine = [E2 ubiquitin-conjugating enzyme]-L-cysteine + N(6)-ubiquitinyl-[acceptor protein]-L-lysine.</text>
        <dbReference type="EC" id="2.3.2.27"/>
    </reaction>
</comment>
<dbReference type="InterPro" id="IPR021319">
    <property type="entry name" value="DUF2921"/>
</dbReference>
<organism evidence="17 18">
    <name type="scientific">Syncephalis pseudoplumigaleata</name>
    <dbReference type="NCBI Taxonomy" id="1712513"/>
    <lineage>
        <taxon>Eukaryota</taxon>
        <taxon>Fungi</taxon>
        <taxon>Fungi incertae sedis</taxon>
        <taxon>Zoopagomycota</taxon>
        <taxon>Zoopagomycotina</taxon>
        <taxon>Zoopagomycetes</taxon>
        <taxon>Zoopagales</taxon>
        <taxon>Piptocephalidaceae</taxon>
        <taxon>Syncephalis</taxon>
    </lineage>
</organism>
<evidence type="ECO:0000256" key="8">
    <source>
        <dbReference type="ARBA" id="ARBA00022729"/>
    </source>
</evidence>
<keyword evidence="10" id="KW-0833">Ubl conjugation pathway</keyword>
<evidence type="ECO:0000256" key="4">
    <source>
        <dbReference type="ARBA" id="ARBA00012483"/>
    </source>
</evidence>
<comment type="subcellular location">
    <subcellularLocation>
        <location evidence="2">Endomembrane system</location>
        <topology evidence="2">Multi-pass membrane protein</topology>
    </subcellularLocation>
</comment>
<sequence>MTSQTAGNYLLFLFILLILLGFRDNQAARDELARIIDATRNLTQALKNETYNANSTKSLPDELQRDIRHLLALNNETTHGRYYQNITGTFRGQWQGKELALAEHNGTYNESNRGQFLFNSSGNAIMSLATYPTRNTSVAFIEGSIRLDNERESDRGAYFFLEGLHYQQNGTIFLVGAPNNTAEASNITALMPDEAMFNETKSVLLGVYDKRIAELEAQLARGEGIIPGQDQMGTEETGCYLRLYLQLKAIAPDIALSDVAQYEKELHHPTGMPVMSMPPPLEASLLSYSNNCGIEITASSMDGMLVGEFYHRVALLSIAAAIVGIAQILLMISQMEYTQTPTGITKIAYWTITLQCIMDGYVCVGLLTAALVLRQVFLPLVTAAFFALVLITICEVRYWGLVRRIQLLSGDSDSSDNSAYIRFYVLAICSLLVYWMAGSRSVAWQEIVLGIGFVIGHSSWWPQVWRNIQRGTRKPFQKRYIIGMTMARLACPLYMFACPENLIYHRSTPWIWTLVAYDALQVIVLCIQDRFGPRFLVPQRFLPQVYNYHPILPTPDDVEAATESRDCCICMRPVEIVPRDHMPGSSIGLARNAYMLTPCDHLFHTPCLEQAACQLGTMCDGRACQGISASL</sequence>
<feature type="signal peptide" evidence="15">
    <location>
        <begin position="1"/>
        <end position="27"/>
    </location>
</feature>
<dbReference type="Proteomes" id="UP000278143">
    <property type="component" value="Unassembled WGS sequence"/>
</dbReference>
<evidence type="ECO:0000256" key="3">
    <source>
        <dbReference type="ARBA" id="ARBA00004906"/>
    </source>
</evidence>
<dbReference type="InterPro" id="IPR050731">
    <property type="entry name" value="HRD1_E3_ubiq-ligases"/>
</dbReference>
<reference evidence="18" key="1">
    <citation type="journal article" date="2018" name="Nat. Microbiol.">
        <title>Leveraging single-cell genomics to expand the fungal tree of life.</title>
        <authorList>
            <person name="Ahrendt S.R."/>
            <person name="Quandt C.A."/>
            <person name="Ciobanu D."/>
            <person name="Clum A."/>
            <person name="Salamov A."/>
            <person name="Andreopoulos B."/>
            <person name="Cheng J.F."/>
            <person name="Woyke T."/>
            <person name="Pelin A."/>
            <person name="Henrissat B."/>
            <person name="Reynolds N.K."/>
            <person name="Benny G.L."/>
            <person name="Smith M.E."/>
            <person name="James T.Y."/>
            <person name="Grigoriev I.V."/>
        </authorList>
    </citation>
    <scope>NUCLEOTIDE SEQUENCE [LARGE SCALE GENOMIC DNA]</scope>
    <source>
        <strain evidence="18">Benny S71-1</strain>
    </source>
</reference>
<dbReference type="EMBL" id="KZ989877">
    <property type="protein sequence ID" value="RKP25117.1"/>
    <property type="molecule type" value="Genomic_DNA"/>
</dbReference>
<dbReference type="PANTHER" id="PTHR22763:SF162">
    <property type="entry name" value="TRANSMEMBRANE E3 UBIQUITIN-PROTEIN LIGASE 1"/>
    <property type="match status" value="1"/>
</dbReference>
<evidence type="ECO:0000259" key="16">
    <source>
        <dbReference type="Pfam" id="PF11145"/>
    </source>
</evidence>
<feature type="transmembrane region" description="Helical" evidence="14">
    <location>
        <begin position="419"/>
        <end position="437"/>
    </location>
</feature>
<dbReference type="InterPro" id="IPR013083">
    <property type="entry name" value="Znf_RING/FYVE/PHD"/>
</dbReference>
<dbReference type="PANTHER" id="PTHR22763">
    <property type="entry name" value="RING ZINC FINGER PROTEIN"/>
    <property type="match status" value="1"/>
</dbReference>
<dbReference type="GO" id="GO:0043161">
    <property type="term" value="P:proteasome-mediated ubiquitin-dependent protein catabolic process"/>
    <property type="evidence" value="ECO:0007669"/>
    <property type="project" value="TreeGrafter"/>
</dbReference>
<evidence type="ECO:0000256" key="6">
    <source>
        <dbReference type="ARBA" id="ARBA00022692"/>
    </source>
</evidence>
<keyword evidence="8 15" id="KW-0732">Signal</keyword>
<evidence type="ECO:0000313" key="17">
    <source>
        <dbReference type="EMBL" id="RKP25117.1"/>
    </source>
</evidence>
<name>A0A4P9YYE1_9FUNG</name>
<comment type="pathway">
    <text evidence="3">Protein modification; protein ubiquitination.</text>
</comment>
<dbReference type="OrthoDB" id="9984778at2759"/>
<keyword evidence="6 14" id="KW-0812">Transmembrane</keyword>
<keyword evidence="12 14" id="KW-1133">Transmembrane helix</keyword>
<gene>
    <name evidence="17" type="ORF">SYNPS1DRAFT_29140</name>
</gene>
<keyword evidence="13 14" id="KW-0472">Membrane</keyword>
<dbReference type="AlphaFoldDB" id="A0A4P9YYE1"/>
<evidence type="ECO:0000256" key="5">
    <source>
        <dbReference type="ARBA" id="ARBA00022679"/>
    </source>
</evidence>
<keyword evidence="11" id="KW-0862">Zinc</keyword>
<evidence type="ECO:0000256" key="2">
    <source>
        <dbReference type="ARBA" id="ARBA00004127"/>
    </source>
</evidence>
<dbReference type="GO" id="GO:0012505">
    <property type="term" value="C:endomembrane system"/>
    <property type="evidence" value="ECO:0007669"/>
    <property type="project" value="UniProtKB-SubCell"/>
</dbReference>
<feature type="transmembrane region" description="Helical" evidence="14">
    <location>
        <begin position="376"/>
        <end position="398"/>
    </location>
</feature>
<keyword evidence="7" id="KW-0479">Metal-binding</keyword>
<feature type="transmembrane region" description="Helical" evidence="14">
    <location>
        <begin position="347"/>
        <end position="370"/>
    </location>
</feature>
<feature type="chain" id="PRO_5020498201" description="RING-type E3 ubiquitin transferase" evidence="15">
    <location>
        <begin position="28"/>
        <end position="631"/>
    </location>
</feature>
<keyword evidence="9" id="KW-0863">Zinc-finger</keyword>
<evidence type="ECO:0000256" key="1">
    <source>
        <dbReference type="ARBA" id="ARBA00000900"/>
    </source>
</evidence>
<dbReference type="Gene3D" id="3.30.40.10">
    <property type="entry name" value="Zinc/RING finger domain, C3HC4 (zinc finger)"/>
    <property type="match status" value="1"/>
</dbReference>
<evidence type="ECO:0000256" key="14">
    <source>
        <dbReference type="SAM" id="Phobius"/>
    </source>
</evidence>
<dbReference type="EC" id="2.3.2.27" evidence="4"/>
<proteinExistence type="predicted"/>
<dbReference type="GO" id="GO:0008270">
    <property type="term" value="F:zinc ion binding"/>
    <property type="evidence" value="ECO:0007669"/>
    <property type="project" value="UniProtKB-KW"/>
</dbReference>
<keyword evidence="18" id="KW-1185">Reference proteome</keyword>
<accession>A0A4P9YYE1</accession>
<evidence type="ECO:0000256" key="9">
    <source>
        <dbReference type="ARBA" id="ARBA00022771"/>
    </source>
</evidence>
<feature type="transmembrane region" description="Helical" evidence="14">
    <location>
        <begin position="309"/>
        <end position="335"/>
    </location>
</feature>
<dbReference type="SUPFAM" id="SSF57850">
    <property type="entry name" value="RING/U-box"/>
    <property type="match status" value="1"/>
</dbReference>
<dbReference type="GO" id="GO:0061630">
    <property type="term" value="F:ubiquitin protein ligase activity"/>
    <property type="evidence" value="ECO:0007669"/>
    <property type="project" value="UniProtKB-EC"/>
</dbReference>
<protein>
    <recommendedName>
        <fullName evidence="4">RING-type E3 ubiquitin transferase</fullName>
        <ecNumber evidence="4">2.3.2.27</ecNumber>
    </recommendedName>
</protein>
<evidence type="ECO:0000256" key="13">
    <source>
        <dbReference type="ARBA" id="ARBA00023136"/>
    </source>
</evidence>